<feature type="transmembrane region" description="Helical" evidence="1">
    <location>
        <begin position="403"/>
        <end position="420"/>
    </location>
</feature>
<keyword evidence="1" id="KW-0812">Transmembrane</keyword>
<protein>
    <recommendedName>
        <fullName evidence="4">YfhO family protein</fullName>
    </recommendedName>
</protein>
<feature type="transmembrane region" description="Helical" evidence="1">
    <location>
        <begin position="106"/>
        <end position="124"/>
    </location>
</feature>
<keyword evidence="1" id="KW-0472">Membrane</keyword>
<name>A0ABX2IBG1_9RHOO</name>
<proteinExistence type="predicted"/>
<evidence type="ECO:0000313" key="2">
    <source>
        <dbReference type="EMBL" id="NSL53765.1"/>
    </source>
</evidence>
<dbReference type="EMBL" id="JABCSC020000001">
    <property type="protein sequence ID" value="NSL53765.1"/>
    <property type="molecule type" value="Genomic_DNA"/>
</dbReference>
<evidence type="ECO:0008006" key="4">
    <source>
        <dbReference type="Google" id="ProtNLM"/>
    </source>
</evidence>
<dbReference type="RefSeq" id="WP_170020026.1">
    <property type="nucleotide sequence ID" value="NZ_JABCSC020000001.1"/>
</dbReference>
<feature type="transmembrane region" description="Helical" evidence="1">
    <location>
        <begin position="371"/>
        <end position="391"/>
    </location>
</feature>
<reference evidence="2 3" key="1">
    <citation type="submission" date="2020-06" db="EMBL/GenBank/DDBJ databases">
        <title>Draft genome of Uliginosibacterium sp. IMCC34675.</title>
        <authorList>
            <person name="Song J."/>
        </authorList>
    </citation>
    <scope>NUCLEOTIDE SEQUENCE [LARGE SCALE GENOMIC DNA]</scope>
    <source>
        <strain evidence="2 3">IMCC34675</strain>
    </source>
</reference>
<feature type="transmembrane region" description="Helical" evidence="1">
    <location>
        <begin position="12"/>
        <end position="34"/>
    </location>
</feature>
<keyword evidence="3" id="KW-1185">Reference proteome</keyword>
<accession>A0ABX2IBG1</accession>
<comment type="caution">
    <text evidence="2">The sequence shown here is derived from an EMBL/GenBank/DDBJ whole genome shotgun (WGS) entry which is preliminary data.</text>
</comment>
<keyword evidence="1" id="KW-1133">Transmembrane helix</keyword>
<feature type="transmembrane region" description="Helical" evidence="1">
    <location>
        <begin position="331"/>
        <end position="351"/>
    </location>
</feature>
<feature type="transmembrane region" description="Helical" evidence="1">
    <location>
        <begin position="240"/>
        <end position="261"/>
    </location>
</feature>
<organism evidence="2 3">
    <name type="scientific">Uliginosibacterium aquaticum</name>
    <dbReference type="NCBI Taxonomy" id="2731212"/>
    <lineage>
        <taxon>Bacteria</taxon>
        <taxon>Pseudomonadati</taxon>
        <taxon>Pseudomonadota</taxon>
        <taxon>Betaproteobacteria</taxon>
        <taxon>Rhodocyclales</taxon>
        <taxon>Zoogloeaceae</taxon>
        <taxon>Uliginosibacterium</taxon>
    </lineage>
</organism>
<feature type="transmembrane region" description="Helical" evidence="1">
    <location>
        <begin position="84"/>
        <end position="100"/>
    </location>
</feature>
<feature type="transmembrane region" description="Helical" evidence="1">
    <location>
        <begin position="307"/>
        <end position="326"/>
    </location>
</feature>
<gene>
    <name evidence="2" type="ORF">HJ583_001875</name>
</gene>
<feature type="transmembrane region" description="Helical" evidence="1">
    <location>
        <begin position="194"/>
        <end position="220"/>
    </location>
</feature>
<feature type="transmembrane region" description="Helical" evidence="1">
    <location>
        <begin position="54"/>
        <end position="72"/>
    </location>
</feature>
<feature type="transmembrane region" description="Helical" evidence="1">
    <location>
        <begin position="131"/>
        <end position="150"/>
    </location>
</feature>
<sequence length="671" mass="74659">MLMVVAIKFRAELPFILFLLLAVFGYLMPATAWFSSIPGDLGDSRFNSFILEHFYAWLVGAAESLWSPMFFYPFEDALAFSDNLFGSAPIYALFRLVGFGREGGYLGWFVCGALLNYVFTYYALQRLCFSKFSSAFCGFVFGFALPALVLESHAQLMYRFAIPLAVSEIGVLIRDGHSRSVARTAFFVALQFYFSIYLGVFLVALVVAIFVSLLLIYWFKWRGLEGGCFYVFRQMSWREIAVVVSSLLAVVVLLGKYMLVARAYGFSRSPADVISMLPTMGSYLIQDFSSLYSFLGESIFVEMRQEHQLFVGAGVVFFAFFGAWVAVRDRVVIGGVCILVLAIVFFATLRVGDFSIYKMFLYLPGVSSVRAVSRIILVVLFPLGALGAIGIDRCSCFLSSRGWGWLKYVVFCFVFVVLSAETFTYSSYTTPVSEWLVRKERILNVLPNVWPNSPVLYVQTAGGASWYLDELDGMIVAQDLRLPTLNGYSGNFPPGYLLVGEDVRNCLSPQNRIDAYREHAALAPGFEALMLERLVVVPSLACGVVRRVVPSVAAAFVAKASLSQEIGGPWLHAEFENRSERPLAFPANSPLRMSWRFIPASASSEEIGWLPRHDLPLIVGAGDRIKADVKIDMPSANGEYRLEVTLVQEGVAWFDDLGMKVGGVSVNVSRE</sequence>
<evidence type="ECO:0000313" key="3">
    <source>
        <dbReference type="Proteomes" id="UP000778523"/>
    </source>
</evidence>
<dbReference type="Proteomes" id="UP000778523">
    <property type="component" value="Unassembled WGS sequence"/>
</dbReference>
<evidence type="ECO:0000256" key="1">
    <source>
        <dbReference type="SAM" id="Phobius"/>
    </source>
</evidence>